<dbReference type="InterPro" id="IPR023296">
    <property type="entry name" value="Glyco_hydro_beta-prop_sf"/>
</dbReference>
<evidence type="ECO:0000313" key="7">
    <source>
        <dbReference type="Proteomes" id="UP000325081"/>
    </source>
</evidence>
<dbReference type="PANTHER" id="PTHR22925:SF3">
    <property type="entry name" value="GLYCOSYL HYDROLASE FAMILY PROTEIN 43"/>
    <property type="match status" value="1"/>
</dbReference>
<gene>
    <name evidence="6" type="ORF">STAS_34426</name>
</gene>
<dbReference type="Gene3D" id="2.115.10.20">
    <property type="entry name" value="Glycosyl hydrolase domain, family 43"/>
    <property type="match status" value="1"/>
</dbReference>
<evidence type="ECO:0000256" key="4">
    <source>
        <dbReference type="RuleBase" id="RU361187"/>
    </source>
</evidence>
<keyword evidence="2 4" id="KW-0378">Hydrolase</keyword>
<dbReference type="PANTHER" id="PTHR22925">
    <property type="entry name" value="GLYCOSYL HYDROLASE 43 FAMILY MEMBER"/>
    <property type="match status" value="1"/>
</dbReference>
<proteinExistence type="inferred from homology"/>
<dbReference type="SUPFAM" id="SSF75005">
    <property type="entry name" value="Arabinanase/levansucrase/invertase"/>
    <property type="match status" value="1"/>
</dbReference>
<dbReference type="GO" id="GO:0005975">
    <property type="term" value="P:carbohydrate metabolic process"/>
    <property type="evidence" value="ECO:0007669"/>
    <property type="project" value="InterPro"/>
</dbReference>
<keyword evidence="3 4" id="KW-0326">Glycosidase</keyword>
<dbReference type="Pfam" id="PF04616">
    <property type="entry name" value="Glyco_hydro_43"/>
    <property type="match status" value="1"/>
</dbReference>
<protein>
    <submittedName>
        <fullName evidence="6">Glycosyl hydrolase family protein 43</fullName>
    </submittedName>
</protein>
<keyword evidence="7" id="KW-1185">Reference proteome</keyword>
<evidence type="ECO:0000256" key="1">
    <source>
        <dbReference type="ARBA" id="ARBA00009865"/>
    </source>
</evidence>
<keyword evidence="5" id="KW-0812">Transmembrane</keyword>
<accession>A0A5A7RHL0</accession>
<name>A0A5A7RHL0_STRAF</name>
<evidence type="ECO:0000256" key="3">
    <source>
        <dbReference type="ARBA" id="ARBA00023295"/>
    </source>
</evidence>
<dbReference type="EMBL" id="BKCP01012737">
    <property type="protein sequence ID" value="GER56686.1"/>
    <property type="molecule type" value="Genomic_DNA"/>
</dbReference>
<comment type="similarity">
    <text evidence="1 4">Belongs to the glycosyl hydrolase 43 family.</text>
</comment>
<keyword evidence="5" id="KW-0472">Membrane</keyword>
<evidence type="ECO:0000313" key="6">
    <source>
        <dbReference type="EMBL" id="GER56686.1"/>
    </source>
</evidence>
<dbReference type="AlphaFoldDB" id="A0A5A7RHL0"/>
<dbReference type="OrthoDB" id="1725899at2759"/>
<reference evidence="7" key="1">
    <citation type="journal article" date="2019" name="Curr. Biol.">
        <title>Genome Sequence of Striga asiatica Provides Insight into the Evolution of Plant Parasitism.</title>
        <authorList>
            <person name="Yoshida S."/>
            <person name="Kim S."/>
            <person name="Wafula E.K."/>
            <person name="Tanskanen J."/>
            <person name="Kim Y.M."/>
            <person name="Honaas L."/>
            <person name="Yang Z."/>
            <person name="Spallek T."/>
            <person name="Conn C.E."/>
            <person name="Ichihashi Y."/>
            <person name="Cheong K."/>
            <person name="Cui S."/>
            <person name="Der J.P."/>
            <person name="Gundlach H."/>
            <person name="Jiao Y."/>
            <person name="Hori C."/>
            <person name="Ishida J.K."/>
            <person name="Kasahara H."/>
            <person name="Kiba T."/>
            <person name="Kim M.S."/>
            <person name="Koo N."/>
            <person name="Laohavisit A."/>
            <person name="Lee Y.H."/>
            <person name="Lumba S."/>
            <person name="McCourt P."/>
            <person name="Mortimer J.C."/>
            <person name="Mutuku J.M."/>
            <person name="Nomura T."/>
            <person name="Sasaki-Sekimoto Y."/>
            <person name="Seto Y."/>
            <person name="Wang Y."/>
            <person name="Wakatake T."/>
            <person name="Sakakibara H."/>
            <person name="Demura T."/>
            <person name="Yamaguchi S."/>
            <person name="Yoneyama K."/>
            <person name="Manabe R.I."/>
            <person name="Nelson D.C."/>
            <person name="Schulman A.H."/>
            <person name="Timko M.P."/>
            <person name="dePamphilis C.W."/>
            <person name="Choi D."/>
            <person name="Shirasu K."/>
        </authorList>
    </citation>
    <scope>NUCLEOTIDE SEQUENCE [LARGE SCALE GENOMIC DNA]</scope>
    <source>
        <strain evidence="7">cv. UVA1</strain>
    </source>
</reference>
<dbReference type="GO" id="GO:0004553">
    <property type="term" value="F:hydrolase activity, hydrolyzing O-glycosyl compounds"/>
    <property type="evidence" value="ECO:0007669"/>
    <property type="project" value="InterPro"/>
</dbReference>
<keyword evidence="5" id="KW-1133">Transmembrane helix</keyword>
<sequence>MVLMIVSDLRNLQCFKMQHLFGYRKDIKLKRRNKSQKTWIRCSLAYFVWSLVGFVLLFHLYTSICRLEILNRELVVKMSQHPLLSEAEVIEDESIQMPPPRRRSPRAVMRKPKPPTTLIDEFLDEYSQIRHVFFPKIETAVDTMMCAESDKFYYYPGRTWLDTEGNPIQAHGGGIVYDERSSKYYWYGEYKDGPTYQAHKNGYSRNLLDELCYSYVLAYLCELADDFILSSLMNIKSLLKSNCGVYYLESDLKELSVPKPTKRVYWRTHVDIIGVACYSSKDLWTWKNEGIVLAAEPGNKTHDLHPSNVLERPKVVYNDRTRKYVMWMHVDNGNYTWASAGVAVADQPTGPFVYLGSMRPNGSESRDMTVFKDDDGTAYLIYSSEDNSELHAGLLCEDYLDVANGGSRVLLRQHREAPALFKHGGVYYMITSGCTGWAPNEALVHAAGSVMGPWEEVGNPCVGGGRVFRGVTFFAQGTHVVQLHGLPGSFIFMADRWNPADLRDSRYVWLPLEVRGGADRPLDQTFGFPVWPRVSVYWCRRWRLPWEWRENRYRGFGV</sequence>
<evidence type="ECO:0000256" key="5">
    <source>
        <dbReference type="SAM" id="Phobius"/>
    </source>
</evidence>
<organism evidence="6 7">
    <name type="scientific">Striga asiatica</name>
    <name type="common">Asiatic witchweed</name>
    <name type="synonym">Buchnera asiatica</name>
    <dbReference type="NCBI Taxonomy" id="4170"/>
    <lineage>
        <taxon>Eukaryota</taxon>
        <taxon>Viridiplantae</taxon>
        <taxon>Streptophyta</taxon>
        <taxon>Embryophyta</taxon>
        <taxon>Tracheophyta</taxon>
        <taxon>Spermatophyta</taxon>
        <taxon>Magnoliopsida</taxon>
        <taxon>eudicotyledons</taxon>
        <taxon>Gunneridae</taxon>
        <taxon>Pentapetalae</taxon>
        <taxon>asterids</taxon>
        <taxon>lamiids</taxon>
        <taxon>Lamiales</taxon>
        <taxon>Orobanchaceae</taxon>
        <taxon>Buchnereae</taxon>
        <taxon>Striga</taxon>
    </lineage>
</organism>
<evidence type="ECO:0000256" key="2">
    <source>
        <dbReference type="ARBA" id="ARBA00022801"/>
    </source>
</evidence>
<comment type="caution">
    <text evidence="6">The sequence shown here is derived from an EMBL/GenBank/DDBJ whole genome shotgun (WGS) entry which is preliminary data.</text>
</comment>
<dbReference type="InterPro" id="IPR006710">
    <property type="entry name" value="Glyco_hydro_43"/>
</dbReference>
<feature type="transmembrane region" description="Helical" evidence="5">
    <location>
        <begin position="38"/>
        <end position="61"/>
    </location>
</feature>
<dbReference type="CDD" id="cd18825">
    <property type="entry name" value="GH43_CtGH43-like"/>
    <property type="match status" value="1"/>
</dbReference>
<dbReference type="Proteomes" id="UP000325081">
    <property type="component" value="Unassembled WGS sequence"/>
</dbReference>